<keyword evidence="1" id="KW-1133">Transmembrane helix</keyword>
<dbReference type="RefSeq" id="WP_127760763.1">
    <property type="nucleotide sequence ID" value="NZ_CP026095.1"/>
</dbReference>
<proteinExistence type="predicted"/>
<feature type="transmembrane region" description="Helical" evidence="1">
    <location>
        <begin position="122"/>
        <end position="146"/>
    </location>
</feature>
<keyword evidence="1" id="KW-0812">Transmembrane</keyword>
<evidence type="ECO:0000256" key="1">
    <source>
        <dbReference type="SAM" id="Phobius"/>
    </source>
</evidence>
<gene>
    <name evidence="2" type="ORF">BAOM_3013</name>
</gene>
<dbReference type="Proteomes" id="UP000283095">
    <property type="component" value="Chromosome"/>
</dbReference>
<dbReference type="EMBL" id="CP026095">
    <property type="protein sequence ID" value="AZV43622.1"/>
    <property type="molecule type" value="Genomic_DNA"/>
</dbReference>
<dbReference type="OrthoDB" id="10003093at2"/>
<evidence type="ECO:0000313" key="2">
    <source>
        <dbReference type="EMBL" id="AZV43622.1"/>
    </source>
</evidence>
<feature type="transmembrane region" description="Helical" evidence="1">
    <location>
        <begin position="36"/>
        <end position="58"/>
    </location>
</feature>
<reference evidence="2 3" key="1">
    <citation type="submission" date="2018-01" db="EMBL/GenBank/DDBJ databases">
        <title>Bacillus asahii Genome sequencing and assembly.</title>
        <authorList>
            <person name="Jiang H."/>
            <person name="Feng Y."/>
            <person name="Zhao F."/>
            <person name="Lin X."/>
        </authorList>
    </citation>
    <scope>NUCLEOTIDE SEQUENCE [LARGE SCALE GENOMIC DNA]</scope>
    <source>
        <strain evidence="2 3">OM18</strain>
    </source>
</reference>
<sequence length="158" mass="18946">MNEQRQRMIENQEEILRNQELMMDNEPFWEHFSDHLIIAFSFSSLGFIAGTYLIYYLYKKKIKIDYDIEEGEVMRVDRNNGKRLLVVRPENLMQVYDIILLSFFDRGKGKYIFKHDTKRIRIIRNVIIILMAILILSGVLLLLSALKMDMNPFNYIFK</sequence>
<dbReference type="KEGG" id="pasa:BAOM_3013"/>
<evidence type="ECO:0000313" key="3">
    <source>
        <dbReference type="Proteomes" id="UP000283095"/>
    </source>
</evidence>
<accession>A0A3Q9RP64</accession>
<keyword evidence="1" id="KW-0472">Membrane</keyword>
<dbReference type="AlphaFoldDB" id="A0A3Q9RP64"/>
<name>A0A3Q9RP64_9BACI</name>
<organism evidence="2 3">
    <name type="scientific">Peribacillus asahii</name>
    <dbReference type="NCBI Taxonomy" id="228899"/>
    <lineage>
        <taxon>Bacteria</taxon>
        <taxon>Bacillati</taxon>
        <taxon>Bacillota</taxon>
        <taxon>Bacilli</taxon>
        <taxon>Bacillales</taxon>
        <taxon>Bacillaceae</taxon>
        <taxon>Peribacillus</taxon>
    </lineage>
</organism>
<protein>
    <submittedName>
        <fullName evidence="2">Uncharacterized protein</fullName>
    </submittedName>
</protein>